<protein>
    <recommendedName>
        <fullName evidence="2">Transcriptional regulator</fullName>
    </recommendedName>
</protein>
<dbReference type="GO" id="GO:0003677">
    <property type="term" value="F:DNA binding"/>
    <property type="evidence" value="ECO:0007669"/>
    <property type="project" value="InterPro"/>
</dbReference>
<dbReference type="InterPro" id="IPR003735">
    <property type="entry name" value="Metal_Tscrpt_repr"/>
</dbReference>
<comment type="caution">
    <text evidence="1">The sequence shown here is derived from an EMBL/GenBank/DDBJ whole genome shotgun (WGS) entry which is preliminary data.</text>
</comment>
<dbReference type="PANTHER" id="PTHR33677">
    <property type="entry name" value="TRANSCRIPTIONAL REPRESSOR FRMR-RELATED"/>
    <property type="match status" value="1"/>
</dbReference>
<dbReference type="GO" id="GO:0046872">
    <property type="term" value="F:metal ion binding"/>
    <property type="evidence" value="ECO:0007669"/>
    <property type="project" value="InterPro"/>
</dbReference>
<dbReference type="PANTHER" id="PTHR33677:SF5">
    <property type="entry name" value="TRANSCRIPTIONAL REPRESSOR FRMR"/>
    <property type="match status" value="1"/>
</dbReference>
<evidence type="ECO:0000313" key="1">
    <source>
        <dbReference type="EMBL" id="GAI06655.1"/>
    </source>
</evidence>
<sequence>VEESVSQELLLKRLKRIEGQVRGIEKMIVDGRDCESIITQLAAVRSAVEGVGALVLNNYMKLCFRKGDQKDKTGLDSLARVVAIWGRVRVGERE</sequence>
<feature type="non-terminal residue" evidence="1">
    <location>
        <position position="1"/>
    </location>
</feature>
<name>X1LW55_9ZZZZ</name>
<dbReference type="Pfam" id="PF02583">
    <property type="entry name" value="Trns_repr_metal"/>
    <property type="match status" value="1"/>
</dbReference>
<gene>
    <name evidence="1" type="ORF">S06H3_12270</name>
</gene>
<dbReference type="InterPro" id="IPR038390">
    <property type="entry name" value="Metal_Tscrpt_repr_sf"/>
</dbReference>
<evidence type="ECO:0008006" key="2">
    <source>
        <dbReference type="Google" id="ProtNLM"/>
    </source>
</evidence>
<proteinExistence type="predicted"/>
<dbReference type="GO" id="GO:0006355">
    <property type="term" value="P:regulation of DNA-templated transcription"/>
    <property type="evidence" value="ECO:0007669"/>
    <property type="project" value="InterPro"/>
</dbReference>
<reference evidence="1" key="1">
    <citation type="journal article" date="2014" name="Front. Microbiol.">
        <title>High frequency of phylogenetically diverse reductive dehalogenase-homologous genes in deep subseafloor sedimentary metagenomes.</title>
        <authorList>
            <person name="Kawai M."/>
            <person name="Futagami T."/>
            <person name="Toyoda A."/>
            <person name="Takaki Y."/>
            <person name="Nishi S."/>
            <person name="Hori S."/>
            <person name="Arai W."/>
            <person name="Tsubouchi T."/>
            <person name="Morono Y."/>
            <person name="Uchiyama I."/>
            <person name="Ito T."/>
            <person name="Fujiyama A."/>
            <person name="Inagaki F."/>
            <person name="Takami H."/>
        </authorList>
    </citation>
    <scope>NUCLEOTIDE SEQUENCE</scope>
    <source>
        <strain evidence="1">Expedition CK06-06</strain>
    </source>
</reference>
<dbReference type="Gene3D" id="1.20.58.1000">
    <property type="entry name" value="Metal-sensitive repressor, helix protomer"/>
    <property type="match status" value="1"/>
</dbReference>
<organism evidence="1">
    <name type="scientific">marine sediment metagenome</name>
    <dbReference type="NCBI Taxonomy" id="412755"/>
    <lineage>
        <taxon>unclassified sequences</taxon>
        <taxon>metagenomes</taxon>
        <taxon>ecological metagenomes</taxon>
    </lineage>
</organism>
<dbReference type="EMBL" id="BARV01006013">
    <property type="protein sequence ID" value="GAI06655.1"/>
    <property type="molecule type" value="Genomic_DNA"/>
</dbReference>
<dbReference type="CDD" id="cd10148">
    <property type="entry name" value="CsoR-like_DUF156"/>
    <property type="match status" value="1"/>
</dbReference>
<dbReference type="AlphaFoldDB" id="X1LW55"/>
<accession>X1LW55</accession>